<evidence type="ECO:0000313" key="5">
    <source>
        <dbReference type="Proteomes" id="UP000321548"/>
    </source>
</evidence>
<dbReference type="GO" id="GO:0005829">
    <property type="term" value="C:cytosol"/>
    <property type="evidence" value="ECO:0007669"/>
    <property type="project" value="TreeGrafter"/>
</dbReference>
<dbReference type="PANTHER" id="PTHR43240">
    <property type="entry name" value="1,4-DIHYDROXY-2-NAPHTHOYL-COA THIOESTERASE 1"/>
    <property type="match status" value="1"/>
</dbReference>
<name>A0A5C8P562_9BURK</name>
<feature type="domain" description="Thioesterase" evidence="3">
    <location>
        <begin position="53"/>
        <end position="130"/>
    </location>
</feature>
<keyword evidence="5" id="KW-1185">Reference proteome</keyword>
<dbReference type="Gene3D" id="3.10.129.10">
    <property type="entry name" value="Hotdog Thioesterase"/>
    <property type="match status" value="1"/>
</dbReference>
<dbReference type="RefSeq" id="WP_147702952.1">
    <property type="nucleotide sequence ID" value="NZ_VDUY01000001.1"/>
</dbReference>
<organism evidence="4 5">
    <name type="scientific">Zeimonas arvi</name>
    <dbReference type="NCBI Taxonomy" id="2498847"/>
    <lineage>
        <taxon>Bacteria</taxon>
        <taxon>Pseudomonadati</taxon>
        <taxon>Pseudomonadota</taxon>
        <taxon>Betaproteobacteria</taxon>
        <taxon>Burkholderiales</taxon>
        <taxon>Burkholderiaceae</taxon>
        <taxon>Zeimonas</taxon>
    </lineage>
</organism>
<dbReference type="GO" id="GO:0061522">
    <property type="term" value="F:1,4-dihydroxy-2-naphthoyl-CoA thioesterase activity"/>
    <property type="evidence" value="ECO:0007669"/>
    <property type="project" value="TreeGrafter"/>
</dbReference>
<accession>A0A5C8P562</accession>
<gene>
    <name evidence="4" type="ORF">FHP08_03805</name>
</gene>
<dbReference type="OrthoDB" id="9798208at2"/>
<dbReference type="CDD" id="cd03443">
    <property type="entry name" value="PaaI_thioesterase"/>
    <property type="match status" value="1"/>
</dbReference>
<dbReference type="NCBIfam" id="TIGR00369">
    <property type="entry name" value="unchar_dom_1"/>
    <property type="match status" value="1"/>
</dbReference>
<evidence type="ECO:0000256" key="2">
    <source>
        <dbReference type="ARBA" id="ARBA00022801"/>
    </source>
</evidence>
<evidence type="ECO:0000313" key="4">
    <source>
        <dbReference type="EMBL" id="TXL68816.1"/>
    </source>
</evidence>
<protein>
    <submittedName>
        <fullName evidence="4">Hotdog fold thioesterase</fullName>
    </submittedName>
</protein>
<dbReference type="InterPro" id="IPR006683">
    <property type="entry name" value="Thioestr_dom"/>
</dbReference>
<proteinExistence type="inferred from homology"/>
<sequence length="151" mass="16660">MPVPLWKKTASCEDINRTHAQTLCGRIGIEFVEIGEDFLRARMPVDHRTVQPMGIVHGGASVALAETLGSVASWLCLDDSKAAVGLEINANHLRPATKGWVYGRCSPIHVGRTTHVWQIELNDEDGRRTCVSRLTMAVIDRPPEQVRVKPA</sequence>
<dbReference type="SUPFAM" id="SSF54637">
    <property type="entry name" value="Thioesterase/thiol ester dehydrase-isomerase"/>
    <property type="match status" value="1"/>
</dbReference>
<dbReference type="EMBL" id="VDUY01000001">
    <property type="protein sequence ID" value="TXL68816.1"/>
    <property type="molecule type" value="Genomic_DNA"/>
</dbReference>
<dbReference type="Pfam" id="PF03061">
    <property type="entry name" value="4HBT"/>
    <property type="match status" value="1"/>
</dbReference>
<dbReference type="PANTHER" id="PTHR43240:SF5">
    <property type="entry name" value="1,4-DIHYDROXY-2-NAPHTHOYL-COA THIOESTERASE 1"/>
    <property type="match status" value="1"/>
</dbReference>
<evidence type="ECO:0000256" key="1">
    <source>
        <dbReference type="ARBA" id="ARBA00008324"/>
    </source>
</evidence>
<keyword evidence="2" id="KW-0378">Hydrolase</keyword>
<dbReference type="Proteomes" id="UP000321548">
    <property type="component" value="Unassembled WGS sequence"/>
</dbReference>
<comment type="caution">
    <text evidence="4">The sequence shown here is derived from an EMBL/GenBank/DDBJ whole genome shotgun (WGS) entry which is preliminary data.</text>
</comment>
<dbReference type="InterPro" id="IPR003736">
    <property type="entry name" value="PAAI_dom"/>
</dbReference>
<dbReference type="AlphaFoldDB" id="A0A5C8P562"/>
<reference evidence="4 5" key="1">
    <citation type="submission" date="2019-06" db="EMBL/GenBank/DDBJ databases">
        <title>Quisquiliibacterium sp. nov., isolated from a maize field.</title>
        <authorList>
            <person name="Lin S.-Y."/>
            <person name="Tsai C.-F."/>
            <person name="Young C.-C."/>
        </authorList>
    </citation>
    <scope>NUCLEOTIDE SEQUENCE [LARGE SCALE GENOMIC DNA]</scope>
    <source>
        <strain evidence="4 5">CC-CFT501</strain>
    </source>
</reference>
<evidence type="ECO:0000259" key="3">
    <source>
        <dbReference type="Pfam" id="PF03061"/>
    </source>
</evidence>
<comment type="similarity">
    <text evidence="1">Belongs to the thioesterase PaaI family.</text>
</comment>
<dbReference type="InterPro" id="IPR029069">
    <property type="entry name" value="HotDog_dom_sf"/>
</dbReference>